<keyword evidence="2" id="KW-1185">Reference proteome</keyword>
<reference evidence="1" key="1">
    <citation type="submission" date="2021-02" db="EMBL/GenBank/DDBJ databases">
        <authorList>
            <person name="Nowell W R."/>
        </authorList>
    </citation>
    <scope>NUCLEOTIDE SEQUENCE</scope>
</reference>
<proteinExistence type="predicted"/>
<gene>
    <name evidence="1" type="ORF">OVN521_LOCUS25186</name>
</gene>
<protein>
    <submittedName>
        <fullName evidence="1">Uncharacterized protein</fullName>
    </submittedName>
</protein>
<evidence type="ECO:0000313" key="1">
    <source>
        <dbReference type="EMBL" id="CAF4179392.1"/>
    </source>
</evidence>
<comment type="caution">
    <text evidence="1">The sequence shown here is derived from an EMBL/GenBank/DDBJ whole genome shotgun (WGS) entry which is preliminary data.</text>
</comment>
<name>A0A819ZU90_9BILA</name>
<dbReference type="AlphaFoldDB" id="A0A819ZU90"/>
<accession>A0A819ZU90</accession>
<dbReference type="Proteomes" id="UP000663866">
    <property type="component" value="Unassembled WGS sequence"/>
</dbReference>
<evidence type="ECO:0000313" key="2">
    <source>
        <dbReference type="Proteomes" id="UP000663866"/>
    </source>
</evidence>
<dbReference type="EMBL" id="CAJOBG010006202">
    <property type="protein sequence ID" value="CAF4179392.1"/>
    <property type="molecule type" value="Genomic_DNA"/>
</dbReference>
<organism evidence="1 2">
    <name type="scientific">Rotaria magnacalcarata</name>
    <dbReference type="NCBI Taxonomy" id="392030"/>
    <lineage>
        <taxon>Eukaryota</taxon>
        <taxon>Metazoa</taxon>
        <taxon>Spiralia</taxon>
        <taxon>Gnathifera</taxon>
        <taxon>Rotifera</taxon>
        <taxon>Eurotatoria</taxon>
        <taxon>Bdelloidea</taxon>
        <taxon>Philodinida</taxon>
        <taxon>Philodinidae</taxon>
        <taxon>Rotaria</taxon>
    </lineage>
</organism>
<sequence>MILIVYFKFVLIQHIESYSLSIENTQMISLVCQLITGFDMSHQTLQSFQHSKILLKCLEYEPNNYCLIYFTANYLSPQYRIDILNIICPIYTDNIEQGIEFDILSLFVSHYDSKQSSITIDCSKHTLACMHTYEKCGYSMKSAFTIEPQIYDEGDQIYDSVYLIPVFYHSLGPECVVKCQQFVEKHCLVYCLMTLSSRVDLLRAVVYNCLARCEQHLISQIFYCKEQILPMPPLLKQSITKSNLK</sequence>